<comment type="caution">
    <text evidence="1">The sequence shown here is derived from an EMBL/GenBank/DDBJ whole genome shotgun (WGS) entry which is preliminary data.</text>
</comment>
<evidence type="ECO:0000313" key="2">
    <source>
        <dbReference type="Proteomes" id="UP000318833"/>
    </source>
</evidence>
<protein>
    <submittedName>
        <fullName evidence="1">Gliding motility-associated C-terminal domain-containing protein</fullName>
    </submittedName>
</protein>
<dbReference type="RefSeq" id="WP_143917079.1">
    <property type="nucleotide sequence ID" value="NZ_CANMIK010000038.1"/>
</dbReference>
<dbReference type="AlphaFoldDB" id="A0A554VIE4"/>
<proteinExistence type="predicted"/>
<dbReference type="EMBL" id="VLNR01000032">
    <property type="protein sequence ID" value="TSE07445.1"/>
    <property type="molecule type" value="Genomic_DNA"/>
</dbReference>
<accession>A0A554VIE4</accession>
<dbReference type="OrthoDB" id="1489185at2"/>
<keyword evidence="2" id="KW-1185">Reference proteome</keyword>
<sequence>MKKIIYIIAFFLTYTTIGQQAFHNYGNLQTHTDAEVGFHTDLINDGTFDENDGGMVGFYNTSGDLTVSGNNRPTFYDMEVDVRNDLQLEVAVAVTNFQEFTAGRVQTPRDRRNVSLDYINDAPYLGENDDRYVDGYASITGVLDFTFPIGDDFRLRPMRIESQAATNTARGAYYFEDPNSPNFFPTSFNTNSFDNLLFGVSSFEFWDLDGDIETRVTLTWDDNSNIPTLVDDINNLRVVGWDSNLRQWVNLGNSTVSGDLNTGEITSELMIPDNYTVLTFGTSDMLLDGDLEIYTAVSPNGDGDNDFFRIDGLGETNNELFVYNRWGVLVYQREQYHEAQTNSDGFAGISEGRATIAKGEKLPVGTYYYVLKIDGEKDRAGYLYINE</sequence>
<reference evidence="1 2" key="1">
    <citation type="submission" date="2019-07" db="EMBL/GenBank/DDBJ databases">
        <title>The draft genome sequence of Aquimarina algiphila M91.</title>
        <authorList>
            <person name="Meng X."/>
        </authorList>
    </citation>
    <scope>NUCLEOTIDE SEQUENCE [LARGE SCALE GENOMIC DNA]</scope>
    <source>
        <strain evidence="1 2">M91</strain>
    </source>
</reference>
<name>A0A554VIE4_9FLAO</name>
<gene>
    <name evidence="1" type="ORF">FOF46_15465</name>
</gene>
<dbReference type="Pfam" id="PF13585">
    <property type="entry name" value="CHU_C"/>
    <property type="match status" value="1"/>
</dbReference>
<dbReference type="Proteomes" id="UP000318833">
    <property type="component" value="Unassembled WGS sequence"/>
</dbReference>
<evidence type="ECO:0000313" key="1">
    <source>
        <dbReference type="EMBL" id="TSE07445.1"/>
    </source>
</evidence>
<organism evidence="1 2">
    <name type="scientific">Aquimarina algiphila</name>
    <dbReference type="NCBI Taxonomy" id="2047982"/>
    <lineage>
        <taxon>Bacteria</taxon>
        <taxon>Pseudomonadati</taxon>
        <taxon>Bacteroidota</taxon>
        <taxon>Flavobacteriia</taxon>
        <taxon>Flavobacteriales</taxon>
        <taxon>Flavobacteriaceae</taxon>
        <taxon>Aquimarina</taxon>
    </lineage>
</organism>